<dbReference type="AlphaFoldDB" id="A0A3L8R026"/>
<protein>
    <recommendedName>
        <fullName evidence="5">3-alpha-hydroxysteroid dehydrogenase</fullName>
    </recommendedName>
</protein>
<name>A0A3L8R026_STRRN</name>
<sequence length="255" mass="26609">MRRTDGAGELGGRVALVTGAARGMGAAEARLLHAAGAAVVLTDVLGEEGAALATELGDDALFVHHDVTLEAHWRAVVSSALDRFGRLDILVNNAGTYSTRPLLEETVERFERLYRVNLIGPFLGIQTVAPVLREAGGGTIVNISSTAGMTAFPEHAAYGASKWALRGLTRTAALELGPHGIRVNSVYPGAVSTPMLAGVVQRAKEQNTAGPSPLRRFGEPREVAELVLFLASDRASYVNGGEFVVDGGTVAGRGG</sequence>
<evidence type="ECO:0000313" key="4">
    <source>
        <dbReference type="Proteomes" id="UP000281594"/>
    </source>
</evidence>
<evidence type="ECO:0000256" key="1">
    <source>
        <dbReference type="ARBA" id="ARBA00006484"/>
    </source>
</evidence>
<comment type="caution">
    <text evidence="3">The sequence shown here is derived from an EMBL/GenBank/DDBJ whole genome shotgun (WGS) entry which is preliminary data.</text>
</comment>
<organism evidence="3 4">
    <name type="scientific">Streptomyces rapamycinicus (strain ATCC 29253 / DSM 41530 / NRRL 5491 / AYB-994)</name>
    <name type="common">Streptomyces hygroscopicus (strain ATCC 29253)</name>
    <dbReference type="NCBI Taxonomy" id="1343740"/>
    <lineage>
        <taxon>Bacteria</taxon>
        <taxon>Bacillati</taxon>
        <taxon>Actinomycetota</taxon>
        <taxon>Actinomycetes</taxon>
        <taxon>Kitasatosporales</taxon>
        <taxon>Streptomycetaceae</taxon>
        <taxon>Streptomyces</taxon>
        <taxon>Streptomyces violaceusniger group</taxon>
    </lineage>
</organism>
<keyword evidence="2" id="KW-0560">Oxidoreductase</keyword>
<dbReference type="Proteomes" id="UP000281594">
    <property type="component" value="Unassembled WGS sequence"/>
</dbReference>
<dbReference type="InterPro" id="IPR020904">
    <property type="entry name" value="Sc_DH/Rdtase_CS"/>
</dbReference>
<evidence type="ECO:0000313" key="3">
    <source>
        <dbReference type="EMBL" id="RLV72945.1"/>
    </source>
</evidence>
<dbReference type="SUPFAM" id="SSF51735">
    <property type="entry name" value="NAD(P)-binding Rossmann-fold domains"/>
    <property type="match status" value="1"/>
</dbReference>
<dbReference type="InterPro" id="IPR036291">
    <property type="entry name" value="NAD(P)-bd_dom_sf"/>
</dbReference>
<reference evidence="3 4" key="1">
    <citation type="journal article" date="2018" name="J. Biol. Chem.">
        <title>Discovery of the actinoplanic acid pathway in Streptomyces rapamycinicus reveals a genetically conserved synergism with rapamycin.</title>
        <authorList>
            <person name="Mrak P."/>
            <person name="Krastel P."/>
            <person name="Pivk Lukancic P."/>
            <person name="Tao J."/>
            <person name="Pistorius D."/>
            <person name="Moore C.M."/>
        </authorList>
    </citation>
    <scope>NUCLEOTIDE SEQUENCE [LARGE SCALE GENOMIC DNA]</scope>
    <source>
        <strain evidence="3 4">NRRL 5491</strain>
    </source>
</reference>
<dbReference type="RefSeq" id="WP_274596710.1">
    <property type="nucleotide sequence ID" value="NC_022785.1"/>
</dbReference>
<dbReference type="EMBL" id="QYCY01000004">
    <property type="protein sequence ID" value="RLV72945.1"/>
    <property type="molecule type" value="Genomic_DNA"/>
</dbReference>
<dbReference type="PANTHER" id="PTHR24321:SF8">
    <property type="entry name" value="ESTRADIOL 17-BETA-DEHYDROGENASE 8-RELATED"/>
    <property type="match status" value="1"/>
</dbReference>
<accession>A0A3L8R026</accession>
<dbReference type="PROSITE" id="PS00061">
    <property type="entry name" value="ADH_SHORT"/>
    <property type="match status" value="1"/>
</dbReference>
<dbReference type="PRINTS" id="PR00081">
    <property type="entry name" value="GDHRDH"/>
</dbReference>
<dbReference type="Pfam" id="PF13561">
    <property type="entry name" value="adh_short_C2"/>
    <property type="match status" value="1"/>
</dbReference>
<dbReference type="Gene3D" id="3.40.50.720">
    <property type="entry name" value="NAD(P)-binding Rossmann-like Domain"/>
    <property type="match status" value="1"/>
</dbReference>
<dbReference type="GO" id="GO:0016491">
    <property type="term" value="F:oxidoreductase activity"/>
    <property type="evidence" value="ECO:0007669"/>
    <property type="project" value="UniProtKB-KW"/>
</dbReference>
<dbReference type="STRING" id="1343740.M271_44275"/>
<proteinExistence type="inferred from homology"/>
<gene>
    <name evidence="3" type="ORF">D3C57_150500</name>
</gene>
<dbReference type="PRINTS" id="PR00080">
    <property type="entry name" value="SDRFAMILY"/>
</dbReference>
<evidence type="ECO:0000256" key="2">
    <source>
        <dbReference type="ARBA" id="ARBA00023002"/>
    </source>
</evidence>
<evidence type="ECO:0008006" key="5">
    <source>
        <dbReference type="Google" id="ProtNLM"/>
    </source>
</evidence>
<dbReference type="PANTHER" id="PTHR24321">
    <property type="entry name" value="DEHYDROGENASES, SHORT CHAIN"/>
    <property type="match status" value="1"/>
</dbReference>
<comment type="similarity">
    <text evidence="1">Belongs to the short-chain dehydrogenases/reductases (SDR) family.</text>
</comment>
<dbReference type="NCBIfam" id="NF005559">
    <property type="entry name" value="PRK07231.1"/>
    <property type="match status" value="1"/>
</dbReference>
<dbReference type="InterPro" id="IPR002347">
    <property type="entry name" value="SDR_fam"/>
</dbReference>
<dbReference type="FunFam" id="3.40.50.720:FF:000084">
    <property type="entry name" value="Short-chain dehydrogenase reductase"/>
    <property type="match status" value="1"/>
</dbReference>